<dbReference type="Proteomes" id="UP000240760">
    <property type="component" value="Unassembled WGS sequence"/>
</dbReference>
<accession>A0A2T4C7M6</accession>
<proteinExistence type="predicted"/>
<dbReference type="EMBL" id="KZ679130">
    <property type="protein sequence ID" value="PTB77522.1"/>
    <property type="molecule type" value="Genomic_DNA"/>
</dbReference>
<keyword evidence="1" id="KW-0472">Membrane</keyword>
<evidence type="ECO:0000313" key="2">
    <source>
        <dbReference type="EMBL" id="PTB77522.1"/>
    </source>
</evidence>
<protein>
    <submittedName>
        <fullName evidence="2">Uncharacterized protein</fullName>
    </submittedName>
</protein>
<evidence type="ECO:0000256" key="1">
    <source>
        <dbReference type="SAM" id="Phobius"/>
    </source>
</evidence>
<dbReference type="AlphaFoldDB" id="A0A2T4C7M6"/>
<organism evidence="2 3">
    <name type="scientific">Trichoderma longibrachiatum ATCC 18648</name>
    <dbReference type="NCBI Taxonomy" id="983965"/>
    <lineage>
        <taxon>Eukaryota</taxon>
        <taxon>Fungi</taxon>
        <taxon>Dikarya</taxon>
        <taxon>Ascomycota</taxon>
        <taxon>Pezizomycotina</taxon>
        <taxon>Sordariomycetes</taxon>
        <taxon>Hypocreomycetidae</taxon>
        <taxon>Hypocreales</taxon>
        <taxon>Hypocreaceae</taxon>
        <taxon>Trichoderma</taxon>
    </lineage>
</organism>
<keyword evidence="1" id="KW-1133">Transmembrane helix</keyword>
<dbReference type="OrthoDB" id="10663489at2759"/>
<evidence type="ECO:0000313" key="3">
    <source>
        <dbReference type="Proteomes" id="UP000240760"/>
    </source>
</evidence>
<sequence length="215" mass="24802">MDGWEHLDGRRWDRWRLKGPGPYGMCFFVCAAMLVGSRHRARYCKEKVCDASGRLCGHRTERSILVKVAGSERNDSASAPYLDEVPTYGPIIASRIKLAARADPGKRKPFARCQSKSKIYTLRTLRPGSPQRRLASMVRPTRWAKVLENLTRHQSRNRDQAGTRAEQRERLEAKLWTIILPLQRWVESGVRLLIEGCRPWLRWTGDGSNCWPTDW</sequence>
<keyword evidence="1" id="KW-0812">Transmembrane</keyword>
<reference evidence="2 3" key="1">
    <citation type="submission" date="2016-07" db="EMBL/GenBank/DDBJ databases">
        <title>Multiple horizontal gene transfer events from other fungi enriched the ability of initially mycotrophic Trichoderma (Ascomycota) to feed on dead plant biomass.</title>
        <authorList>
            <consortium name="DOE Joint Genome Institute"/>
            <person name="Aerts A."/>
            <person name="Atanasova L."/>
            <person name="Chenthamara K."/>
            <person name="Zhang J."/>
            <person name="Grujic M."/>
            <person name="Henrissat B."/>
            <person name="Kuo A."/>
            <person name="Salamov A."/>
            <person name="Lipzen A."/>
            <person name="Labutti K."/>
            <person name="Barry K."/>
            <person name="Miao Y."/>
            <person name="Rahimi M.J."/>
            <person name="Shen Q."/>
            <person name="Grigoriev I.V."/>
            <person name="Kubicek C.P."/>
            <person name="Druzhinina I.S."/>
        </authorList>
    </citation>
    <scope>NUCLEOTIDE SEQUENCE [LARGE SCALE GENOMIC DNA]</scope>
    <source>
        <strain evidence="2 3">ATCC 18648</strain>
    </source>
</reference>
<feature type="transmembrane region" description="Helical" evidence="1">
    <location>
        <begin position="20"/>
        <end position="37"/>
    </location>
</feature>
<name>A0A2T4C7M6_TRILO</name>
<keyword evidence="3" id="KW-1185">Reference proteome</keyword>
<gene>
    <name evidence="2" type="ORF">M440DRAFT_283079</name>
</gene>